<comment type="caution">
    <text evidence="1">The sequence shown here is derived from an EMBL/GenBank/DDBJ whole genome shotgun (WGS) entry which is preliminary data.</text>
</comment>
<evidence type="ECO:0000313" key="2">
    <source>
        <dbReference type="Proteomes" id="UP001519332"/>
    </source>
</evidence>
<name>A0ABS4TDS0_9PSEU</name>
<evidence type="ECO:0000313" key="1">
    <source>
        <dbReference type="EMBL" id="MBP2322491.1"/>
    </source>
</evidence>
<dbReference type="Proteomes" id="UP001519332">
    <property type="component" value="Unassembled WGS sequence"/>
</dbReference>
<reference evidence="1 2" key="1">
    <citation type="submission" date="2021-03" db="EMBL/GenBank/DDBJ databases">
        <title>Sequencing the genomes of 1000 actinobacteria strains.</title>
        <authorList>
            <person name="Klenk H.-P."/>
        </authorList>
    </citation>
    <scope>NUCLEOTIDE SEQUENCE [LARGE SCALE GENOMIC DNA]</scope>
    <source>
        <strain evidence="1 2">DSM 46670</strain>
    </source>
</reference>
<accession>A0ABS4TDS0</accession>
<protein>
    <submittedName>
        <fullName evidence="1">Uncharacterized protein</fullName>
    </submittedName>
</protein>
<gene>
    <name evidence="1" type="ORF">JOF56_002876</name>
</gene>
<proteinExistence type="predicted"/>
<dbReference type="EMBL" id="JAGINW010000001">
    <property type="protein sequence ID" value="MBP2322491.1"/>
    <property type="molecule type" value="Genomic_DNA"/>
</dbReference>
<sequence length="62" mass="6848">MSQYCGRTLKLVTQSRRGRSAMRATLVAPQNARPEALRDLYLDAGTRIRRGNAAPSTTRASK</sequence>
<keyword evidence="2" id="KW-1185">Reference proteome</keyword>
<organism evidence="1 2">
    <name type="scientific">Kibdelosporangium banguiense</name>
    <dbReference type="NCBI Taxonomy" id="1365924"/>
    <lineage>
        <taxon>Bacteria</taxon>
        <taxon>Bacillati</taxon>
        <taxon>Actinomycetota</taxon>
        <taxon>Actinomycetes</taxon>
        <taxon>Pseudonocardiales</taxon>
        <taxon>Pseudonocardiaceae</taxon>
        <taxon>Kibdelosporangium</taxon>
    </lineage>
</organism>